<gene>
    <name evidence="6" type="ORF">SU32_06700</name>
</gene>
<dbReference type="InterPro" id="IPR037873">
    <property type="entry name" value="BamE-like"/>
</dbReference>
<evidence type="ECO:0000256" key="1">
    <source>
        <dbReference type="ARBA" id="ARBA00022729"/>
    </source>
</evidence>
<dbReference type="Pfam" id="PF04355">
    <property type="entry name" value="BamE"/>
    <property type="match status" value="1"/>
</dbReference>
<evidence type="ECO:0000256" key="3">
    <source>
        <dbReference type="ARBA" id="ARBA00023237"/>
    </source>
</evidence>
<keyword evidence="3" id="KW-0998">Cell outer membrane</keyword>
<evidence type="ECO:0000256" key="2">
    <source>
        <dbReference type="ARBA" id="ARBA00023136"/>
    </source>
</evidence>
<dbReference type="InterPro" id="IPR007450">
    <property type="entry name" value="BamE_dom"/>
</dbReference>
<dbReference type="AlphaFoldDB" id="A0A0M9GNM6"/>
<dbReference type="GO" id="GO:1990063">
    <property type="term" value="C:Bam protein complex"/>
    <property type="evidence" value="ECO:0007669"/>
    <property type="project" value="TreeGrafter"/>
</dbReference>
<dbReference type="PATRIC" id="fig|1514904.3.peg.3373"/>
<dbReference type="GO" id="GO:0043165">
    <property type="term" value="P:Gram-negative-bacterium-type cell outer membrane assembly"/>
    <property type="evidence" value="ECO:0007669"/>
    <property type="project" value="TreeGrafter"/>
</dbReference>
<feature type="domain" description="Outer membrane protein assembly factor BamE" evidence="5">
    <location>
        <begin position="53"/>
        <end position="128"/>
    </location>
</feature>
<comment type="caution">
    <text evidence="6">The sequence shown here is derived from an EMBL/GenBank/DDBJ whole genome shotgun (WGS) entry which is preliminary data.</text>
</comment>
<keyword evidence="4" id="KW-1133">Transmembrane helix</keyword>
<reference evidence="6 7" key="1">
    <citation type="submission" date="2015-01" db="EMBL/GenBank/DDBJ databases">
        <title>Ahrensia donghaiensis sp. nov., a novel dimethylsulphoniopropionate-cleavage bacterium isolated from seawater and emended descriptions of the genus Ahrensia and Ahrensia kielensis.</title>
        <authorList>
            <person name="Liu J."/>
        </authorList>
    </citation>
    <scope>NUCLEOTIDE SEQUENCE [LARGE SCALE GENOMIC DNA]</scope>
    <source>
        <strain evidence="6 7">LZD062</strain>
    </source>
</reference>
<evidence type="ECO:0000313" key="6">
    <source>
        <dbReference type="EMBL" id="KPB01759.1"/>
    </source>
</evidence>
<dbReference type="GO" id="GO:0030674">
    <property type="term" value="F:protein-macromolecule adaptor activity"/>
    <property type="evidence" value="ECO:0007669"/>
    <property type="project" value="TreeGrafter"/>
</dbReference>
<organism evidence="6 7">
    <name type="scientific">Ahrensia marina</name>
    <dbReference type="NCBI Taxonomy" id="1514904"/>
    <lineage>
        <taxon>Bacteria</taxon>
        <taxon>Pseudomonadati</taxon>
        <taxon>Pseudomonadota</taxon>
        <taxon>Alphaproteobacteria</taxon>
        <taxon>Hyphomicrobiales</taxon>
        <taxon>Ahrensiaceae</taxon>
        <taxon>Ahrensia</taxon>
    </lineage>
</organism>
<sequence length="177" mass="18907">MRTLPKEIDVAAKNSKASKNGHFIAAAIAVAMLGVSGCTTSNVLGSKETFKQGYVVDEETMALVPVGSSREQVLLALGTPTTTNNFGGEVFYYISQTRVRSAQFLKPKLVDQRVFAIYFDEEDTVSRIADYGLKDGRVFDFIAGATPTGGRDQTFLGQILTGSLGGPSASSILSGRR</sequence>
<dbReference type="STRING" id="1514904.SU32_06700"/>
<accession>A0A0M9GNM6</accession>
<dbReference type="GO" id="GO:0051205">
    <property type="term" value="P:protein insertion into membrane"/>
    <property type="evidence" value="ECO:0007669"/>
    <property type="project" value="TreeGrafter"/>
</dbReference>
<keyword evidence="7" id="KW-1185">Reference proteome</keyword>
<dbReference type="Proteomes" id="UP000038011">
    <property type="component" value="Unassembled WGS sequence"/>
</dbReference>
<protein>
    <submittedName>
        <fullName evidence="6">Small protein A</fullName>
    </submittedName>
</protein>
<keyword evidence="2 4" id="KW-0472">Membrane</keyword>
<keyword evidence="1" id="KW-0732">Signal</keyword>
<evidence type="ECO:0000256" key="4">
    <source>
        <dbReference type="SAM" id="Phobius"/>
    </source>
</evidence>
<dbReference type="InterPro" id="IPR026592">
    <property type="entry name" value="BamE"/>
</dbReference>
<name>A0A0M9GNM6_9HYPH</name>
<keyword evidence="4" id="KW-0812">Transmembrane</keyword>
<proteinExistence type="predicted"/>
<evidence type="ECO:0000259" key="5">
    <source>
        <dbReference type="Pfam" id="PF04355"/>
    </source>
</evidence>
<dbReference type="EMBL" id="JXMU01000008">
    <property type="protein sequence ID" value="KPB01759.1"/>
    <property type="molecule type" value="Genomic_DNA"/>
</dbReference>
<dbReference type="PANTHER" id="PTHR37482">
    <property type="entry name" value="OUTER MEMBRANE PROTEIN ASSEMBLY FACTOR BAME"/>
    <property type="match status" value="1"/>
</dbReference>
<dbReference type="Gene3D" id="3.30.1450.10">
    <property type="match status" value="1"/>
</dbReference>
<feature type="transmembrane region" description="Helical" evidence="4">
    <location>
        <begin position="23"/>
        <end position="44"/>
    </location>
</feature>
<dbReference type="PANTHER" id="PTHR37482:SF1">
    <property type="entry name" value="OUTER MEMBRANE PROTEIN ASSEMBLY FACTOR BAME"/>
    <property type="match status" value="1"/>
</dbReference>
<evidence type="ECO:0000313" key="7">
    <source>
        <dbReference type="Proteomes" id="UP000038011"/>
    </source>
</evidence>